<dbReference type="OrthoDB" id="5504890at2"/>
<sequence length="175" mass="19341">MNLKRLGIYLNDHLLGSTVGVDLARRTEHENRSNPVGAYLSTLIPLLEQDRATLLSVMSTLGMKPDPLKVGGAWVVEKLSRLKLNGSWLRYSPLSRLVELEGLCVGSHGRVSMWKSLEKVAAKEPRLARFDFAFLAERADGQLLTLQNLRLRATEAAFMDTSVETGEALPVPTEA</sequence>
<gene>
    <name evidence="1" type="ORF">D7V88_19120</name>
</gene>
<protein>
    <submittedName>
        <fullName evidence="1">Uncharacterized protein</fullName>
    </submittedName>
</protein>
<accession>A0A3A8IQN4</accession>
<evidence type="ECO:0000313" key="2">
    <source>
        <dbReference type="Proteomes" id="UP000268094"/>
    </source>
</evidence>
<dbReference type="Proteomes" id="UP000268094">
    <property type="component" value="Unassembled WGS sequence"/>
</dbReference>
<name>A0A3A8IQN4_9BACT</name>
<evidence type="ECO:0000313" key="1">
    <source>
        <dbReference type="EMBL" id="RKG85789.1"/>
    </source>
</evidence>
<dbReference type="AlphaFoldDB" id="A0A3A8IQN4"/>
<organism evidence="1 2">
    <name type="scientific">Corallococcus terminator</name>
    <dbReference type="NCBI Taxonomy" id="2316733"/>
    <lineage>
        <taxon>Bacteria</taxon>
        <taxon>Pseudomonadati</taxon>
        <taxon>Myxococcota</taxon>
        <taxon>Myxococcia</taxon>
        <taxon>Myxococcales</taxon>
        <taxon>Cystobacterineae</taxon>
        <taxon>Myxococcaceae</taxon>
        <taxon>Corallococcus</taxon>
    </lineage>
</organism>
<proteinExistence type="predicted"/>
<reference evidence="2" key="1">
    <citation type="submission" date="2018-09" db="EMBL/GenBank/DDBJ databases">
        <authorList>
            <person name="Livingstone P.G."/>
            <person name="Whitworth D.E."/>
        </authorList>
    </citation>
    <scope>NUCLEOTIDE SEQUENCE [LARGE SCALE GENOMIC DNA]</scope>
    <source>
        <strain evidence="2">CA054A</strain>
    </source>
</reference>
<dbReference type="EMBL" id="RAVZ01000126">
    <property type="protein sequence ID" value="RKG85789.1"/>
    <property type="molecule type" value="Genomic_DNA"/>
</dbReference>
<comment type="caution">
    <text evidence="1">The sequence shown here is derived from an EMBL/GenBank/DDBJ whole genome shotgun (WGS) entry which is preliminary data.</text>
</comment>
<dbReference type="RefSeq" id="WP_120542086.1">
    <property type="nucleotide sequence ID" value="NZ_RAVZ01000126.1"/>
</dbReference>
<keyword evidence="2" id="KW-1185">Reference proteome</keyword>